<evidence type="ECO:0000313" key="4">
    <source>
        <dbReference type="Proteomes" id="UP000583929"/>
    </source>
</evidence>
<accession>A0A7J6HI70</accession>
<reference evidence="3 4" key="1">
    <citation type="journal article" date="2020" name="bioRxiv">
        <title>Sequence and annotation of 42 cannabis genomes reveals extensive copy number variation in cannabinoid synthesis and pathogen resistance genes.</title>
        <authorList>
            <person name="Mckernan K.J."/>
            <person name="Helbert Y."/>
            <person name="Kane L.T."/>
            <person name="Ebling H."/>
            <person name="Zhang L."/>
            <person name="Liu B."/>
            <person name="Eaton Z."/>
            <person name="Mclaughlin S."/>
            <person name="Kingan S."/>
            <person name="Baybayan P."/>
            <person name="Concepcion G."/>
            <person name="Jordan M."/>
            <person name="Riva A."/>
            <person name="Barbazuk W."/>
            <person name="Harkins T."/>
        </authorList>
    </citation>
    <scope>NUCLEOTIDE SEQUENCE [LARGE SCALE GENOMIC DNA]</scope>
    <source>
        <strain evidence="3 4">cv. Jamaican Lion 4</strain>
        <strain evidence="2">Father</strain>
        <strain evidence="1">Mother</strain>
        <tissue evidence="1">Leaf</tissue>
    </source>
</reference>
<evidence type="ECO:0000313" key="1">
    <source>
        <dbReference type="EMBL" id="KAF4394269.1"/>
    </source>
</evidence>
<dbReference type="EMBL" id="JAATIP010000011">
    <property type="protein sequence ID" value="KAF4394269.1"/>
    <property type="molecule type" value="Genomic_DNA"/>
</dbReference>
<dbReference type="EMBL" id="JAATIQ010000001">
    <property type="protein sequence ID" value="KAF4404494.1"/>
    <property type="molecule type" value="Genomic_DNA"/>
</dbReference>
<dbReference type="Proteomes" id="UP000583929">
    <property type="component" value="Unassembled WGS sequence"/>
</dbReference>
<sequence>MPATFLVFNMKTYNNFDFILTVILITTAHVTRQGQKICFLQRIPILLATLEIVNENHIPGVDF</sequence>
<organism evidence="1 3">
    <name type="scientific">Cannabis sativa</name>
    <name type="common">Hemp</name>
    <name type="synonym">Marijuana</name>
    <dbReference type="NCBI Taxonomy" id="3483"/>
    <lineage>
        <taxon>Eukaryota</taxon>
        <taxon>Viridiplantae</taxon>
        <taxon>Streptophyta</taxon>
        <taxon>Embryophyta</taxon>
        <taxon>Tracheophyta</taxon>
        <taxon>Spermatophyta</taxon>
        <taxon>Magnoliopsida</taxon>
        <taxon>eudicotyledons</taxon>
        <taxon>Gunneridae</taxon>
        <taxon>Pentapetalae</taxon>
        <taxon>rosids</taxon>
        <taxon>fabids</taxon>
        <taxon>Rosales</taxon>
        <taxon>Cannabaceae</taxon>
        <taxon>Cannabis</taxon>
    </lineage>
</organism>
<gene>
    <name evidence="1" type="ORF">F8388_005903</name>
    <name evidence="2" type="ORF">G4B88_005880</name>
</gene>
<name>A0A7J6HI70_CANSA</name>
<evidence type="ECO:0000313" key="2">
    <source>
        <dbReference type="EMBL" id="KAF4404494.1"/>
    </source>
</evidence>
<dbReference type="AlphaFoldDB" id="A0A7J6HI70"/>
<evidence type="ECO:0000313" key="3">
    <source>
        <dbReference type="Proteomes" id="UP000525078"/>
    </source>
</evidence>
<comment type="caution">
    <text evidence="1">The sequence shown here is derived from an EMBL/GenBank/DDBJ whole genome shotgun (WGS) entry which is preliminary data.</text>
</comment>
<keyword evidence="4" id="KW-1185">Reference proteome</keyword>
<proteinExistence type="predicted"/>
<protein>
    <submittedName>
        <fullName evidence="1">Uncharacterized protein</fullName>
    </submittedName>
</protein>
<dbReference type="Proteomes" id="UP000525078">
    <property type="component" value="Unassembled WGS sequence"/>
</dbReference>